<organism evidence="1">
    <name type="scientific">uncultured marine microorganism HF4000_ANIW133B20</name>
    <dbReference type="NCBI Taxonomy" id="455528"/>
    <lineage>
        <taxon>unclassified sequences</taxon>
        <taxon>environmental samples</taxon>
    </lineage>
</organism>
<evidence type="ECO:0000313" key="1">
    <source>
        <dbReference type="EMBL" id="ABZ07160.1"/>
    </source>
</evidence>
<reference evidence="1" key="1">
    <citation type="journal article" date="2008" name="ISME J.">
        <title>Genomic patterns of recombination, clonal divergence and environment in marine microbial populations.</title>
        <authorList>
            <person name="Konstantinidis K.T."/>
            <person name="Delong E.F."/>
        </authorList>
    </citation>
    <scope>NUCLEOTIDE SEQUENCE</scope>
</reference>
<accession>B3T3K1</accession>
<proteinExistence type="predicted"/>
<dbReference type="EMBL" id="EU016594">
    <property type="protein sequence ID" value="ABZ07160.1"/>
    <property type="molecule type" value="Genomic_DNA"/>
</dbReference>
<name>B3T3K1_9ZZZZ</name>
<dbReference type="AlphaFoldDB" id="B3T3K1"/>
<sequence length="68" mass="7727">MVYEFPLSAMQRKRIEACRLQYVAFTGAEISFSEYLADILNGAIRNEEQCCKAAKKLAPVRMVMADVH</sequence>
<protein>
    <submittedName>
        <fullName evidence="1">Uncharacterized protein</fullName>
    </submittedName>
</protein>
<gene>
    <name evidence="1" type="ORF">ALOHA_HF4000ANIW133B20ctg2g12</name>
</gene>